<protein>
    <submittedName>
        <fullName evidence="2">Retrovirus-related Pol polyprotein from transposon TNT 1-94</fullName>
    </submittedName>
</protein>
<sequence length="134" mass="15120">MQSELVALDANHTWSLTPLPPGKKPIGCCWVYKIKRHSDGTIERFKACLVAKGYTQLEGLDYHDTFSPTAKMITVHCLLALAAAQNWSLHQFDVNNAFLHGDLHEEIYMTLPLGLQGQEENQVCRLHKSLYGLK</sequence>
<comment type="caution">
    <text evidence="2">The sequence shown here is derived from an EMBL/GenBank/DDBJ whole genome shotgun (WGS) entry which is preliminary data.</text>
</comment>
<organism evidence="2 3">
    <name type="scientific">Vitis vinifera</name>
    <name type="common">Grape</name>
    <dbReference type="NCBI Taxonomy" id="29760"/>
    <lineage>
        <taxon>Eukaryota</taxon>
        <taxon>Viridiplantae</taxon>
        <taxon>Streptophyta</taxon>
        <taxon>Embryophyta</taxon>
        <taxon>Tracheophyta</taxon>
        <taxon>Spermatophyta</taxon>
        <taxon>Magnoliopsida</taxon>
        <taxon>eudicotyledons</taxon>
        <taxon>Gunneridae</taxon>
        <taxon>Pentapetalae</taxon>
        <taxon>rosids</taxon>
        <taxon>Vitales</taxon>
        <taxon>Vitaceae</taxon>
        <taxon>Viteae</taxon>
        <taxon>Vitis</taxon>
    </lineage>
</organism>
<evidence type="ECO:0000313" key="2">
    <source>
        <dbReference type="EMBL" id="RVW59291.1"/>
    </source>
</evidence>
<dbReference type="InterPro" id="IPR043502">
    <property type="entry name" value="DNA/RNA_pol_sf"/>
</dbReference>
<reference evidence="2 3" key="1">
    <citation type="journal article" date="2018" name="PLoS Genet.">
        <title>Population sequencing reveals clonal diversity and ancestral inbreeding in the grapevine cultivar Chardonnay.</title>
        <authorList>
            <person name="Roach M.J."/>
            <person name="Johnson D.L."/>
            <person name="Bohlmann J."/>
            <person name="van Vuuren H.J."/>
            <person name="Jones S.J."/>
            <person name="Pretorius I.S."/>
            <person name="Schmidt S.A."/>
            <person name="Borneman A.R."/>
        </authorList>
    </citation>
    <scope>NUCLEOTIDE SEQUENCE [LARGE SCALE GENOMIC DNA]</scope>
    <source>
        <strain evidence="3">cv. Chardonnay</strain>
        <tissue evidence="2">Leaf</tissue>
    </source>
</reference>
<evidence type="ECO:0000259" key="1">
    <source>
        <dbReference type="Pfam" id="PF07727"/>
    </source>
</evidence>
<dbReference type="EMBL" id="QGNW01000897">
    <property type="protein sequence ID" value="RVW59291.1"/>
    <property type="molecule type" value="Genomic_DNA"/>
</dbReference>
<dbReference type="AlphaFoldDB" id="A0A438FH69"/>
<dbReference type="Proteomes" id="UP000288805">
    <property type="component" value="Unassembled WGS sequence"/>
</dbReference>
<dbReference type="SUPFAM" id="SSF56672">
    <property type="entry name" value="DNA/RNA polymerases"/>
    <property type="match status" value="1"/>
</dbReference>
<dbReference type="Pfam" id="PF07727">
    <property type="entry name" value="RVT_2"/>
    <property type="match status" value="1"/>
</dbReference>
<gene>
    <name evidence="2" type="primary">POLX_2863</name>
    <name evidence="2" type="ORF">CK203_101677</name>
</gene>
<evidence type="ECO:0000313" key="3">
    <source>
        <dbReference type="Proteomes" id="UP000288805"/>
    </source>
</evidence>
<dbReference type="InterPro" id="IPR013103">
    <property type="entry name" value="RVT_2"/>
</dbReference>
<proteinExistence type="predicted"/>
<name>A0A438FH69_VITVI</name>
<accession>A0A438FH69</accession>
<feature type="domain" description="Reverse transcriptase Ty1/copia-type" evidence="1">
    <location>
        <begin position="11"/>
        <end position="134"/>
    </location>
</feature>